<dbReference type="InterPro" id="IPR003961">
    <property type="entry name" value="FN3_dom"/>
</dbReference>
<gene>
    <name evidence="2" type="ORF">MGAL_10B079799</name>
</gene>
<comment type="caution">
    <text evidence="2">The sequence shown here is derived from an EMBL/GenBank/DDBJ whole genome shotgun (WGS) entry which is preliminary data.</text>
</comment>
<dbReference type="EMBL" id="UYJE01010088">
    <property type="protein sequence ID" value="VDI79659.1"/>
    <property type="molecule type" value="Genomic_DNA"/>
</dbReference>
<reference evidence="2" key="1">
    <citation type="submission" date="2018-11" db="EMBL/GenBank/DDBJ databases">
        <authorList>
            <person name="Alioto T."/>
            <person name="Alioto T."/>
        </authorList>
    </citation>
    <scope>NUCLEOTIDE SEQUENCE</scope>
</reference>
<sequence length="547" mass="63908">MEEKEIPALGRPFDVGMLYDCRTNNLITDKRVWNEQSIKQHTTSQSQPQCDFDFTAEDTISAKTSFLDINADLKLSLLFGWIEVHGSAKYLENHRTFTRQSRVSFKYRCRTHFKELRINEIMSDQQEDRQVLDSGNATHVVTGILYGIDAIFMFDRNTTDNEDKLQIQNKLEAMIKFLPKASVTSNTDEHTNKFLDNVKCTYHGDIPIDFEHETYEEAIKVYKTLPSKVGRNGKYSIPMTVWLYPISKLTNKTLSLNFFINDTLVNQIQDRFETIQHLKMKCNDLLASPSCEYDETCCQKVCEMKTAVERSEQKLKSQLSKSVNTVTSIDSVKRNVGKLLKEFEQSAIGPEKLESNISEIRTVISVIDTCVKKIVPENKDIHFELPSIDKFYGNLQGDNSRVSTNEQRKQKLRSNFQSMRKTLKEDINMLNVRFNENVKPSVRRTYDHFIEISWQVPQNEPDRYEVSYRRVDTEEWKIFPFEIKHPRLRLWSSTFEVNTDYILRVRYVGKFGEYSEVSDVFNTEYCSICNHVNRTFKKVGLIPCIKR</sequence>
<keyword evidence="3" id="KW-1185">Reference proteome</keyword>
<accession>A0A8B6HJH0</accession>
<dbReference type="Gene3D" id="2.60.40.10">
    <property type="entry name" value="Immunoglobulins"/>
    <property type="match status" value="1"/>
</dbReference>
<feature type="domain" description="Fibronectin type-III" evidence="1">
    <location>
        <begin position="436"/>
        <end position="528"/>
    </location>
</feature>
<dbReference type="InterPro" id="IPR036116">
    <property type="entry name" value="FN3_sf"/>
</dbReference>
<dbReference type="Proteomes" id="UP000596742">
    <property type="component" value="Unassembled WGS sequence"/>
</dbReference>
<dbReference type="PANTHER" id="PTHR31594:SF14">
    <property type="entry name" value="FIBRONECTIN TYPE-III DOMAIN-CONTAINING PROTEIN"/>
    <property type="match status" value="1"/>
</dbReference>
<protein>
    <recommendedName>
        <fullName evidence="1">Fibronectin type-III domain-containing protein</fullName>
    </recommendedName>
</protein>
<dbReference type="InterPro" id="IPR056072">
    <property type="entry name" value="SNTX_MACPF/CDC-like_dom"/>
</dbReference>
<dbReference type="CDD" id="cd00063">
    <property type="entry name" value="FN3"/>
    <property type="match status" value="1"/>
</dbReference>
<dbReference type="Pfam" id="PF24674">
    <property type="entry name" value="MACPF_SNTX"/>
    <property type="match status" value="1"/>
</dbReference>
<proteinExistence type="predicted"/>
<evidence type="ECO:0000313" key="3">
    <source>
        <dbReference type="Proteomes" id="UP000596742"/>
    </source>
</evidence>
<dbReference type="InterPro" id="IPR013783">
    <property type="entry name" value="Ig-like_fold"/>
</dbReference>
<dbReference type="SUPFAM" id="SSF49265">
    <property type="entry name" value="Fibronectin type III"/>
    <property type="match status" value="1"/>
</dbReference>
<dbReference type="InterPro" id="IPR052090">
    <property type="entry name" value="Cytolytic_pore-forming_toxin"/>
</dbReference>
<dbReference type="AlphaFoldDB" id="A0A8B6HJH0"/>
<evidence type="ECO:0000313" key="2">
    <source>
        <dbReference type="EMBL" id="VDI79659.1"/>
    </source>
</evidence>
<evidence type="ECO:0000259" key="1">
    <source>
        <dbReference type="PROSITE" id="PS50853"/>
    </source>
</evidence>
<dbReference type="PANTHER" id="PTHR31594">
    <property type="entry name" value="AIG1-TYPE G DOMAIN-CONTAINING PROTEIN"/>
    <property type="match status" value="1"/>
</dbReference>
<organism evidence="2 3">
    <name type="scientific">Mytilus galloprovincialis</name>
    <name type="common">Mediterranean mussel</name>
    <dbReference type="NCBI Taxonomy" id="29158"/>
    <lineage>
        <taxon>Eukaryota</taxon>
        <taxon>Metazoa</taxon>
        <taxon>Spiralia</taxon>
        <taxon>Lophotrochozoa</taxon>
        <taxon>Mollusca</taxon>
        <taxon>Bivalvia</taxon>
        <taxon>Autobranchia</taxon>
        <taxon>Pteriomorphia</taxon>
        <taxon>Mytilida</taxon>
        <taxon>Mytiloidea</taxon>
        <taxon>Mytilidae</taxon>
        <taxon>Mytilinae</taxon>
        <taxon>Mytilus</taxon>
    </lineage>
</organism>
<dbReference type="OrthoDB" id="6128631at2759"/>
<name>A0A8B6HJH0_MYTGA</name>
<dbReference type="PROSITE" id="PS50853">
    <property type="entry name" value="FN3"/>
    <property type="match status" value="1"/>
</dbReference>